<proteinExistence type="predicted"/>
<reference evidence="2" key="1">
    <citation type="journal article" date="2012" name="PLoS ONE">
        <title>Gene sets for utilization of primary and secondary nutrition supplies in the distal gut of endangered iberian lynx.</title>
        <authorList>
            <person name="Alcaide M."/>
            <person name="Messina E."/>
            <person name="Richter M."/>
            <person name="Bargiela R."/>
            <person name="Peplies J."/>
            <person name="Huws S.A."/>
            <person name="Newbold C.J."/>
            <person name="Golyshin P.N."/>
            <person name="Simon M.A."/>
            <person name="Lopez G."/>
            <person name="Yakimov M.M."/>
            <person name="Ferrer M."/>
        </authorList>
    </citation>
    <scope>NUCLEOTIDE SEQUENCE</scope>
</reference>
<gene>
    <name evidence="2" type="ORF">EVA_15848</name>
</gene>
<accession>J9FMB8</accession>
<evidence type="ECO:0000313" key="2">
    <source>
        <dbReference type="EMBL" id="EJW96046.1"/>
    </source>
</evidence>
<dbReference type="EMBL" id="AMCI01005491">
    <property type="protein sequence ID" value="EJW96046.1"/>
    <property type="molecule type" value="Genomic_DNA"/>
</dbReference>
<evidence type="ECO:0000256" key="1">
    <source>
        <dbReference type="SAM" id="Phobius"/>
    </source>
</evidence>
<dbReference type="AlphaFoldDB" id="J9FMB8"/>
<sequence>MISSITTVVETTVVVSSTTLAVSWITSCRCFWFLNHFSR</sequence>
<keyword evidence="1" id="KW-1133">Transmembrane helix</keyword>
<feature type="transmembrane region" description="Helical" evidence="1">
    <location>
        <begin position="12"/>
        <end position="34"/>
    </location>
</feature>
<protein>
    <submittedName>
        <fullName evidence="2">Uncharacterized protein</fullName>
    </submittedName>
</protein>
<keyword evidence="1" id="KW-0472">Membrane</keyword>
<comment type="caution">
    <text evidence="2">The sequence shown here is derived from an EMBL/GenBank/DDBJ whole genome shotgun (WGS) entry which is preliminary data.</text>
</comment>
<keyword evidence="1" id="KW-0812">Transmembrane</keyword>
<name>J9FMB8_9ZZZZ</name>
<organism evidence="2">
    <name type="scientific">gut metagenome</name>
    <dbReference type="NCBI Taxonomy" id="749906"/>
    <lineage>
        <taxon>unclassified sequences</taxon>
        <taxon>metagenomes</taxon>
        <taxon>organismal metagenomes</taxon>
    </lineage>
</organism>